<dbReference type="OrthoDB" id="9794907at2"/>
<evidence type="ECO:0008006" key="3">
    <source>
        <dbReference type="Google" id="ProtNLM"/>
    </source>
</evidence>
<evidence type="ECO:0000313" key="1">
    <source>
        <dbReference type="EMBL" id="ACM05523.1"/>
    </source>
</evidence>
<dbReference type="eggNOG" id="COG1611">
    <property type="taxonomic scope" value="Bacteria"/>
</dbReference>
<keyword evidence="2" id="KW-1185">Reference proteome</keyword>
<protein>
    <recommendedName>
        <fullName evidence="3">TIGR00725 family protein</fullName>
    </recommendedName>
</protein>
<dbReference type="PANTHER" id="PTHR43393">
    <property type="entry name" value="CYTOKININ RIBOSIDE 5'-MONOPHOSPHATE PHOSPHORIBOHYDROLASE"/>
    <property type="match status" value="1"/>
</dbReference>
<dbReference type="InterPro" id="IPR005268">
    <property type="entry name" value="CHP00725"/>
</dbReference>
<dbReference type="AlphaFoldDB" id="B9L2B0"/>
<organism evidence="1 2">
    <name type="scientific">Thermomicrobium roseum (strain ATCC 27502 / DSM 5159 / P-2)</name>
    <dbReference type="NCBI Taxonomy" id="309801"/>
    <lineage>
        <taxon>Bacteria</taxon>
        <taxon>Pseudomonadati</taxon>
        <taxon>Thermomicrobiota</taxon>
        <taxon>Thermomicrobia</taxon>
        <taxon>Thermomicrobiales</taxon>
        <taxon>Thermomicrobiaceae</taxon>
        <taxon>Thermomicrobium</taxon>
    </lineage>
</organism>
<dbReference type="InterPro" id="IPR052341">
    <property type="entry name" value="LOG_family_nucleotidases"/>
</dbReference>
<dbReference type="KEGG" id="tro:trd_0092"/>
<accession>B9L2B0</accession>
<proteinExistence type="predicted"/>
<reference evidence="1 2" key="1">
    <citation type="journal article" date="2009" name="PLoS ONE">
        <title>Complete genome sequence of the aerobic CO-oxidizing thermophile Thermomicrobium roseum.</title>
        <authorList>
            <person name="Wu D."/>
            <person name="Raymond J."/>
            <person name="Wu M."/>
            <person name="Chatterji S."/>
            <person name="Ren Q."/>
            <person name="Graham J.E."/>
            <person name="Bryant D.A."/>
            <person name="Robb F."/>
            <person name="Colman A."/>
            <person name="Tallon L.J."/>
            <person name="Badger J.H."/>
            <person name="Madupu R."/>
            <person name="Ward N.L."/>
            <person name="Eisen J.A."/>
        </authorList>
    </citation>
    <scope>NUCLEOTIDE SEQUENCE [LARGE SCALE GENOMIC DNA]</scope>
    <source>
        <strain evidence="2">ATCC 27502 / DSM 5159 / P-2</strain>
    </source>
</reference>
<dbReference type="RefSeq" id="WP_012641506.1">
    <property type="nucleotide sequence ID" value="NC_011959.1"/>
</dbReference>
<evidence type="ECO:0000313" key="2">
    <source>
        <dbReference type="Proteomes" id="UP000000447"/>
    </source>
</evidence>
<dbReference type="PANTHER" id="PTHR43393:SF3">
    <property type="entry name" value="LYSINE DECARBOXYLASE-LIKE PROTEIN"/>
    <property type="match status" value="1"/>
</dbReference>
<dbReference type="EMBL" id="CP001275">
    <property type="protein sequence ID" value="ACM05523.1"/>
    <property type="molecule type" value="Genomic_DNA"/>
</dbReference>
<dbReference type="GO" id="GO:0005829">
    <property type="term" value="C:cytosol"/>
    <property type="evidence" value="ECO:0007669"/>
    <property type="project" value="TreeGrafter"/>
</dbReference>
<dbReference type="Pfam" id="PF18306">
    <property type="entry name" value="LDcluster4"/>
    <property type="match status" value="1"/>
</dbReference>
<dbReference type="SUPFAM" id="SSF102405">
    <property type="entry name" value="MCP/YpsA-like"/>
    <property type="match status" value="1"/>
</dbReference>
<dbReference type="STRING" id="309801.trd_0092"/>
<dbReference type="Proteomes" id="UP000000447">
    <property type="component" value="Chromosome"/>
</dbReference>
<dbReference type="InterPro" id="IPR041164">
    <property type="entry name" value="LDcluster4"/>
</dbReference>
<name>B9L2B0_THERP</name>
<dbReference type="NCBIfam" id="TIGR00725">
    <property type="entry name" value="TIGR00725 family protein"/>
    <property type="match status" value="1"/>
</dbReference>
<dbReference type="Gene3D" id="3.40.50.450">
    <property type="match status" value="1"/>
</dbReference>
<gene>
    <name evidence="1" type="ordered locus">trd_0092</name>
</gene>
<sequence>MKSARHVAVCGPHEATPEEQALAERLGELLAVSGLTVVCGGRGGVMAAVCRGAKRRGGQTIGILPGTDPSDANEWVDHPICTGLGEARNVVVVASGRVVIAVGGGLGTLSEIALALKLGRPVIALRSWPLDASLLSRAGATISEVATPEEAVNQVLAVLSVQPTGGAEL</sequence>
<dbReference type="HOGENOM" id="CLU_107614_1_1_0"/>